<protein>
    <recommendedName>
        <fullName evidence="3">Cellobiose phosphorylase</fullName>
    </recommendedName>
</protein>
<evidence type="ECO:0000313" key="1">
    <source>
        <dbReference type="EMBL" id="BCN32199.1"/>
    </source>
</evidence>
<gene>
    <name evidence="1" type="ORF">bsdtb5_34940</name>
</gene>
<dbReference type="RefSeq" id="WP_271713266.1">
    <property type="nucleotide sequence ID" value="NZ_AP024169.1"/>
</dbReference>
<reference evidence="1 2" key="1">
    <citation type="submission" date="2020-11" db="EMBL/GenBank/DDBJ databases">
        <title>Draft genome sequencing of a Lachnospiraceae strain isolated from anoxic soil subjected to BSD treatment.</title>
        <authorList>
            <person name="Uek A."/>
            <person name="Tonouchi A."/>
        </authorList>
    </citation>
    <scope>NUCLEOTIDE SEQUENCE [LARGE SCALE GENOMIC DNA]</scope>
    <source>
        <strain evidence="1 2">TB5</strain>
    </source>
</reference>
<keyword evidence="2" id="KW-1185">Reference proteome</keyword>
<organism evidence="1 2">
    <name type="scientific">Anaeromicropila herbilytica</name>
    <dbReference type="NCBI Taxonomy" id="2785025"/>
    <lineage>
        <taxon>Bacteria</taxon>
        <taxon>Bacillati</taxon>
        <taxon>Bacillota</taxon>
        <taxon>Clostridia</taxon>
        <taxon>Lachnospirales</taxon>
        <taxon>Lachnospiraceae</taxon>
        <taxon>Anaeromicropila</taxon>
    </lineage>
</organism>
<dbReference type="InterPro" id="IPR008928">
    <property type="entry name" value="6-hairpin_glycosidase_sf"/>
</dbReference>
<evidence type="ECO:0000313" key="2">
    <source>
        <dbReference type="Proteomes" id="UP000595897"/>
    </source>
</evidence>
<evidence type="ECO:0008006" key="3">
    <source>
        <dbReference type="Google" id="ProtNLM"/>
    </source>
</evidence>
<sequence>MLDKNERFVIENYGKKSTFSSFLPGISGRYGIPIWCYYVNRGQCITSFGIEDKDHAIMEFFPAHQAYQNTKKIGFRTFLKKNGKYIEPFQDETKAKKMLIGMNELEIIEEDSENNLEIKVTYFTLPSERVGGLVRKVSVKNTSSKTIAFEILDGMPALVPFGVNMNSMKEMGQTCKAWMQVEDVETKVPYFRVRVSMEDTADVSKVLGGNFAVAILEDGEQLAPIVDPEVVFHYDTTLNVAEGFKGKAVDALLVEKQVTQNNLPCCFFGKSKELKTDETLTIYEMIGQVEEKSYLDILMQKCKDASYFQAKQKEAIQLTEELCKVIHTKTGSKIFDSYSKQTYLDNVLRGGYPIVLGKDKIFYLYSRKHGDIERDYNYFRMLPEFYSQGNGNFRDVNQNRRSDVLFSPYVKDANIKTFYNLGQIDGYSPLSVEKISYHIEESNRKRVLGYVKKEYQETFGKFLNSSFTPGHLVMEASKYELNNLDSIKEFLDIVINASSGDVAGEFGEGYWTDHWTYNLDLIEAYLSIYPDKEETLLFEDNTYTYFETQVKILKREDRYVKTEHGIRQYKSLDRTVKKGITHKKLRSKYGKGDVVTSNLMEKLLLLNTTKFATLDPYGMGIEMESGKPGWYDALNGLPGIFGSSMAETYELSRMIKFTIKMIEKHHQSVIVFTEVAKLMEDLYHIAKGYQESLTTEKEVIRFWEEINEVKEEYREQTLWGVSGDKIALSDSYLLSVLKLWDQVVDAGIQKAMSYEDGICPTYFTYEVTDYKEVEGKIYPKKFKVQPLPLFLEGSVRYLKLEHSKEDKVELYQNIRKSDLYDKKLSMYKVNASLKDASYEIGRTKAFTPGWLENESIWLHMEYKYLLELLRSELYHEYFDDLKKACIPFLDVDTYGRSLLENSSFLASSANPNEKIHGKGFVARLSGSTAEFINMWQFMMFGKKPFTYEDGVLRLEFEPAIPDYLVGDEKTIEAAFLGKVLVTYHLTSKKDVIPGKYTITAMELNYQNGDKKHIDGSVVIGQSTIDIRNGLVDSISVTLQND</sequence>
<dbReference type="EMBL" id="AP024169">
    <property type="protein sequence ID" value="BCN32199.1"/>
    <property type="molecule type" value="Genomic_DNA"/>
</dbReference>
<accession>A0A7R7ENP1</accession>
<dbReference type="KEGG" id="ahb:bsdtb5_34940"/>
<dbReference type="SUPFAM" id="SSF48208">
    <property type="entry name" value="Six-hairpin glycosidases"/>
    <property type="match status" value="1"/>
</dbReference>
<name>A0A7R7ENP1_9FIRM</name>
<dbReference type="Proteomes" id="UP000595897">
    <property type="component" value="Chromosome"/>
</dbReference>
<proteinExistence type="predicted"/>
<dbReference type="GO" id="GO:0005975">
    <property type="term" value="P:carbohydrate metabolic process"/>
    <property type="evidence" value="ECO:0007669"/>
    <property type="project" value="InterPro"/>
</dbReference>
<dbReference type="AlphaFoldDB" id="A0A7R7ENP1"/>